<dbReference type="AlphaFoldDB" id="V4AMW5"/>
<dbReference type="CTD" id="20243105"/>
<dbReference type="HOGENOM" id="CLU_2266781_0_0_1"/>
<dbReference type="RefSeq" id="XP_009054364.1">
    <property type="nucleotide sequence ID" value="XM_009056116.1"/>
</dbReference>
<accession>V4AMW5</accession>
<reference evidence="1 2" key="1">
    <citation type="journal article" date="2013" name="Nature">
        <title>Insights into bilaterian evolution from three spiralian genomes.</title>
        <authorList>
            <person name="Simakov O."/>
            <person name="Marletaz F."/>
            <person name="Cho S.J."/>
            <person name="Edsinger-Gonzales E."/>
            <person name="Havlak P."/>
            <person name="Hellsten U."/>
            <person name="Kuo D.H."/>
            <person name="Larsson T."/>
            <person name="Lv J."/>
            <person name="Arendt D."/>
            <person name="Savage R."/>
            <person name="Osoegawa K."/>
            <person name="de Jong P."/>
            <person name="Grimwood J."/>
            <person name="Chapman J.A."/>
            <person name="Shapiro H."/>
            <person name="Aerts A."/>
            <person name="Otillar R.P."/>
            <person name="Terry A.Y."/>
            <person name="Boore J.L."/>
            <person name="Grigoriev I.V."/>
            <person name="Lindberg D.R."/>
            <person name="Seaver E.C."/>
            <person name="Weisblat D.A."/>
            <person name="Putnam N.H."/>
            <person name="Rokhsar D.S."/>
        </authorList>
    </citation>
    <scope>NUCLEOTIDE SEQUENCE [LARGE SCALE GENOMIC DNA]</scope>
</reference>
<gene>
    <name evidence="1" type="ORF">LOTGIDRAFT_175258</name>
</gene>
<dbReference type="KEGG" id="lgi:LOTGIDRAFT_175258"/>
<evidence type="ECO:0000313" key="1">
    <source>
        <dbReference type="EMBL" id="ESO94946.1"/>
    </source>
</evidence>
<protein>
    <submittedName>
        <fullName evidence="1">Uncharacterized protein</fullName>
    </submittedName>
</protein>
<name>V4AMW5_LOTGI</name>
<sequence>MATIILDNIKVHYPYSSQLLWSIVVHKSSHKPNLCGHSERSNLKHRWILEEKFSQINVPCTKIAFLEMNELGRQIHNKEKFHETRRNKSLVDATRVTGCDTEN</sequence>
<keyword evidence="2" id="KW-1185">Reference proteome</keyword>
<dbReference type="EMBL" id="KB201702">
    <property type="protein sequence ID" value="ESO94946.1"/>
    <property type="molecule type" value="Genomic_DNA"/>
</dbReference>
<proteinExistence type="predicted"/>
<organism evidence="1 2">
    <name type="scientific">Lottia gigantea</name>
    <name type="common">Giant owl limpet</name>
    <dbReference type="NCBI Taxonomy" id="225164"/>
    <lineage>
        <taxon>Eukaryota</taxon>
        <taxon>Metazoa</taxon>
        <taxon>Spiralia</taxon>
        <taxon>Lophotrochozoa</taxon>
        <taxon>Mollusca</taxon>
        <taxon>Gastropoda</taxon>
        <taxon>Patellogastropoda</taxon>
        <taxon>Lottioidea</taxon>
        <taxon>Lottiidae</taxon>
        <taxon>Lottia</taxon>
    </lineage>
</organism>
<dbReference type="Proteomes" id="UP000030746">
    <property type="component" value="Unassembled WGS sequence"/>
</dbReference>
<evidence type="ECO:0000313" key="2">
    <source>
        <dbReference type="Proteomes" id="UP000030746"/>
    </source>
</evidence>
<dbReference type="GeneID" id="20243105"/>